<dbReference type="GO" id="GO:0033540">
    <property type="term" value="P:fatty acid beta-oxidation using acyl-CoA oxidase"/>
    <property type="evidence" value="ECO:0007669"/>
    <property type="project" value="TreeGrafter"/>
</dbReference>
<evidence type="ECO:0000259" key="15">
    <source>
        <dbReference type="Pfam" id="PF14749"/>
    </source>
</evidence>
<keyword evidence="7" id="KW-0560">Oxidoreductase</keyword>
<dbReference type="GO" id="GO:0003997">
    <property type="term" value="F:acyl-CoA oxidase activity"/>
    <property type="evidence" value="ECO:0007669"/>
    <property type="project" value="InterPro"/>
</dbReference>
<comment type="cofactor">
    <cofactor evidence="1">
        <name>FAD</name>
        <dbReference type="ChEBI" id="CHEBI:57692"/>
    </cofactor>
</comment>
<dbReference type="STRING" id="1257118.L8GRP8"/>
<feature type="active site" description="Proton acceptor" evidence="11">
    <location>
        <position position="425"/>
    </location>
</feature>
<dbReference type="KEGG" id="acan:ACA1_377390"/>
<keyword evidence="5 10" id="KW-0274">FAD</keyword>
<dbReference type="GeneID" id="14916301"/>
<evidence type="ECO:0000256" key="12">
    <source>
        <dbReference type="PIRSR" id="PIRSR000168-2"/>
    </source>
</evidence>
<comment type="subcellular location">
    <subcellularLocation>
        <location evidence="2">Peroxisome</location>
    </subcellularLocation>
</comment>
<dbReference type="OrthoDB" id="538336at2759"/>
<feature type="domain" description="Acyl-CoA oxidase/dehydrogenase middle" evidence="14">
    <location>
        <begin position="139"/>
        <end position="249"/>
    </location>
</feature>
<dbReference type="RefSeq" id="XP_004337648.1">
    <property type="nucleotide sequence ID" value="XM_004337600.1"/>
</dbReference>
<dbReference type="AlphaFoldDB" id="L8GRP8"/>
<comment type="similarity">
    <text evidence="3 10">Belongs to the acyl-CoA oxidase family.</text>
</comment>
<protein>
    <recommendedName>
        <fullName evidence="10">Acyl-coenzyme A oxidase</fullName>
    </recommendedName>
</protein>
<dbReference type="InterPro" id="IPR037069">
    <property type="entry name" value="AcylCoA_DH/ox_N_sf"/>
</dbReference>
<dbReference type="PANTHER" id="PTHR10909">
    <property type="entry name" value="ELECTRON TRANSPORT OXIDOREDUCTASE"/>
    <property type="match status" value="1"/>
</dbReference>
<evidence type="ECO:0000256" key="10">
    <source>
        <dbReference type="PIRNR" id="PIRNR000168"/>
    </source>
</evidence>
<name>L8GRP8_ACACF</name>
<dbReference type="GO" id="GO:0055088">
    <property type="term" value="P:lipid homeostasis"/>
    <property type="evidence" value="ECO:0007669"/>
    <property type="project" value="TreeGrafter"/>
</dbReference>
<dbReference type="FunFam" id="1.20.140.10:FF:000005">
    <property type="entry name" value="Acyl-coenzyme A oxidase"/>
    <property type="match status" value="1"/>
</dbReference>
<dbReference type="PIRSF" id="PIRSF000168">
    <property type="entry name" value="Acyl-CoA_oxidase"/>
    <property type="match status" value="1"/>
</dbReference>
<dbReference type="GO" id="GO:0005777">
    <property type="term" value="C:peroxisome"/>
    <property type="evidence" value="ECO:0007669"/>
    <property type="project" value="UniProtKB-SubCell"/>
</dbReference>
<dbReference type="InterPro" id="IPR009100">
    <property type="entry name" value="AcylCoA_DH/oxidase_NM_dom_sf"/>
</dbReference>
<dbReference type="Pfam" id="PF01756">
    <property type="entry name" value="ACOX"/>
    <property type="match status" value="1"/>
</dbReference>
<dbReference type="EMBL" id="KB008025">
    <property type="protein sequence ID" value="ELR15635.1"/>
    <property type="molecule type" value="Genomic_DNA"/>
</dbReference>
<gene>
    <name evidence="17" type="ORF">ACA1_377390</name>
</gene>
<evidence type="ECO:0000256" key="2">
    <source>
        <dbReference type="ARBA" id="ARBA00004275"/>
    </source>
</evidence>
<dbReference type="Gene3D" id="1.10.540.10">
    <property type="entry name" value="Acyl-CoA dehydrogenase/oxidase, N-terminal domain"/>
    <property type="match status" value="1"/>
</dbReference>
<dbReference type="Gene3D" id="1.20.140.10">
    <property type="entry name" value="Butyryl-CoA Dehydrogenase, subunit A, domain 3"/>
    <property type="match status" value="2"/>
</dbReference>
<dbReference type="Pfam" id="PF02770">
    <property type="entry name" value="Acyl-CoA_dh_M"/>
    <property type="match status" value="1"/>
</dbReference>
<organism evidence="17 18">
    <name type="scientific">Acanthamoeba castellanii (strain ATCC 30010 / Neff)</name>
    <dbReference type="NCBI Taxonomy" id="1257118"/>
    <lineage>
        <taxon>Eukaryota</taxon>
        <taxon>Amoebozoa</taxon>
        <taxon>Discosea</taxon>
        <taxon>Longamoebia</taxon>
        <taxon>Centramoebida</taxon>
        <taxon>Acanthamoebidae</taxon>
        <taxon>Acanthamoeba</taxon>
    </lineage>
</organism>
<evidence type="ECO:0000256" key="1">
    <source>
        <dbReference type="ARBA" id="ARBA00001974"/>
    </source>
</evidence>
<dbReference type="InterPro" id="IPR046373">
    <property type="entry name" value="Acyl-CoA_Oxase/DH_mid-dom_sf"/>
</dbReference>
<evidence type="ECO:0000256" key="5">
    <source>
        <dbReference type="ARBA" id="ARBA00022827"/>
    </source>
</evidence>
<dbReference type="FunFam" id="1.20.140.10:FF:000007">
    <property type="entry name" value="Acyl-coenzyme A oxidase"/>
    <property type="match status" value="1"/>
</dbReference>
<evidence type="ECO:0000256" key="11">
    <source>
        <dbReference type="PIRSR" id="PIRSR000168-1"/>
    </source>
</evidence>
<accession>L8GRP8</accession>
<dbReference type="OMA" id="ANLCNIY"/>
<evidence type="ECO:0000259" key="13">
    <source>
        <dbReference type="Pfam" id="PF01756"/>
    </source>
</evidence>
<feature type="domain" description="Acyl-CoA oxidase C-terminal" evidence="13">
    <location>
        <begin position="484"/>
        <end position="654"/>
    </location>
</feature>
<keyword evidence="8" id="KW-0443">Lipid metabolism</keyword>
<evidence type="ECO:0000259" key="14">
    <source>
        <dbReference type="Pfam" id="PF02770"/>
    </source>
</evidence>
<dbReference type="Gene3D" id="2.40.110.10">
    <property type="entry name" value="Butyryl-CoA Dehydrogenase, subunit A, domain 2"/>
    <property type="match status" value="1"/>
</dbReference>
<dbReference type="InterPro" id="IPR006091">
    <property type="entry name" value="Acyl-CoA_Oxase/DH_mid-dom"/>
</dbReference>
<keyword evidence="18" id="KW-1185">Reference proteome</keyword>
<feature type="domain" description="Acyl-coenzyme A oxidase N-terminal" evidence="15">
    <location>
        <begin position="36"/>
        <end position="137"/>
    </location>
</feature>
<evidence type="ECO:0000256" key="7">
    <source>
        <dbReference type="ARBA" id="ARBA00023002"/>
    </source>
</evidence>
<dbReference type="SUPFAM" id="SSF56645">
    <property type="entry name" value="Acyl-CoA dehydrogenase NM domain-like"/>
    <property type="match status" value="1"/>
</dbReference>
<evidence type="ECO:0000259" key="16">
    <source>
        <dbReference type="Pfam" id="PF22924"/>
    </source>
</evidence>
<dbReference type="InterPro" id="IPR036250">
    <property type="entry name" value="AcylCo_DH-like_C"/>
</dbReference>
<sequence>MEAGQVVRSGAGLLAAERKGASFPVRDLTLLLDPATPRRENFRALVAKDREFDNRDQHFRNRTERYQHALGLVKHLHLYKTKLGLNQTDMRLLTEEALTEFLPTLLHEIAFVPFIRSQASPEQAQKWLPLAEQYRIIGAYAQTELGHGSNVQGLETTATFVPETDEFELHTPTLTATKWWPGCMGKTATHVVAMAQLIIHGKRVGVHAFIVPIRSLENHMPLPGVTVGDIGPKLGTDSNDNGYLRLDHVRVPRDHMLMGFAKVDREGRYSKPAHDKIAYFGMLYIRASLVEEASRTLSKAVTIAIRYSAVRCQFAPGKGEPEKQVIDYRMQQYRVFPYLAAAYALKFTGRYMRKLFDELAQGITSGNLSSLPEVHATSSGLKSLTTTITAEGIEVCRRACGGHGYTHSSGLGSLFADYVGVLTAEGENFLLTQQTGRYLLKAYEKLRRGSAASSAEPKIKYLENVDDLLQAKCSAKSAEDFLCPQRQLHAYMHVCARLLHELSLGMLHQVQSGTAPHEAWNNSLVEIAHLSKMHCLFTIVFSFSATLESEVKPRHPQLYPPLYQVEQETRFFLEGGYLSSEQAVMVRQAVRGLLVALRPDAVALVDAFNFSDHSLNSCLGRYDGRVYEALYEFVQREPLNQSPVAPGYEHIRPLIRGELLPLAAGETKANL</sequence>
<dbReference type="InterPro" id="IPR002655">
    <property type="entry name" value="Acyl-CoA_oxidase_C"/>
</dbReference>
<evidence type="ECO:0000256" key="4">
    <source>
        <dbReference type="ARBA" id="ARBA00022630"/>
    </source>
</evidence>
<keyword evidence="9" id="KW-0576">Peroxisome</keyword>
<dbReference type="InterPro" id="IPR029320">
    <property type="entry name" value="Acyl-CoA_ox_N"/>
</dbReference>
<evidence type="ECO:0000313" key="18">
    <source>
        <dbReference type="Proteomes" id="UP000011083"/>
    </source>
</evidence>
<feature type="binding site" evidence="12">
    <location>
        <position position="143"/>
    </location>
    <ligand>
        <name>FAD</name>
        <dbReference type="ChEBI" id="CHEBI:57692"/>
    </ligand>
</feature>
<dbReference type="Pfam" id="PF22924">
    <property type="entry name" value="ACOX_C_alpha1"/>
    <property type="match status" value="1"/>
</dbReference>
<evidence type="ECO:0000256" key="8">
    <source>
        <dbReference type="ARBA" id="ARBA00023098"/>
    </source>
</evidence>
<evidence type="ECO:0000313" key="17">
    <source>
        <dbReference type="EMBL" id="ELR15635.1"/>
    </source>
</evidence>
<keyword evidence="4 10" id="KW-0285">Flavoprotein</keyword>
<dbReference type="VEuPathDB" id="AmoebaDB:ACA1_377390"/>
<evidence type="ECO:0000256" key="3">
    <source>
        <dbReference type="ARBA" id="ARBA00006288"/>
    </source>
</evidence>
<dbReference type="InterPro" id="IPR055060">
    <property type="entry name" value="ACOX_C_alpha1"/>
</dbReference>
<dbReference type="GO" id="GO:0071949">
    <property type="term" value="F:FAD binding"/>
    <property type="evidence" value="ECO:0007669"/>
    <property type="project" value="InterPro"/>
</dbReference>
<keyword evidence="6" id="KW-0276">Fatty acid metabolism</keyword>
<proteinExistence type="inferred from homology"/>
<dbReference type="SUPFAM" id="SSF47203">
    <property type="entry name" value="Acyl-CoA dehydrogenase C-terminal domain-like"/>
    <property type="match status" value="2"/>
</dbReference>
<dbReference type="GO" id="GO:0005504">
    <property type="term" value="F:fatty acid binding"/>
    <property type="evidence" value="ECO:0007669"/>
    <property type="project" value="TreeGrafter"/>
</dbReference>
<dbReference type="Pfam" id="PF14749">
    <property type="entry name" value="Acyl-CoA_ox_N"/>
    <property type="match status" value="1"/>
</dbReference>
<dbReference type="PANTHER" id="PTHR10909:SF250">
    <property type="entry name" value="PEROXISOMAL ACYL-COENZYME A OXIDASE 1"/>
    <property type="match status" value="1"/>
</dbReference>
<evidence type="ECO:0000256" key="6">
    <source>
        <dbReference type="ARBA" id="ARBA00022832"/>
    </source>
</evidence>
<dbReference type="FunFam" id="2.40.110.10:FF:000003">
    <property type="entry name" value="Acyl-coenzyme A oxidase"/>
    <property type="match status" value="1"/>
</dbReference>
<reference evidence="17 18" key="1">
    <citation type="journal article" date="2013" name="Genome Biol.">
        <title>Genome of Acanthamoeba castellanii highlights extensive lateral gene transfer and early evolution of tyrosine kinase signaling.</title>
        <authorList>
            <person name="Clarke M."/>
            <person name="Lohan A.J."/>
            <person name="Liu B."/>
            <person name="Lagkouvardos I."/>
            <person name="Roy S."/>
            <person name="Zafar N."/>
            <person name="Bertelli C."/>
            <person name="Schilde C."/>
            <person name="Kianianmomeni A."/>
            <person name="Burglin T.R."/>
            <person name="Frech C."/>
            <person name="Turcotte B."/>
            <person name="Kopec K.O."/>
            <person name="Synnott J.M."/>
            <person name="Choo C."/>
            <person name="Paponov I."/>
            <person name="Finkler A."/>
            <person name="Soon Heng Tan C."/>
            <person name="Hutchins A.P."/>
            <person name="Weinmeier T."/>
            <person name="Rattei T."/>
            <person name="Chu J.S."/>
            <person name="Gimenez G."/>
            <person name="Irimia M."/>
            <person name="Rigden D.J."/>
            <person name="Fitzpatrick D.A."/>
            <person name="Lorenzo-Morales J."/>
            <person name="Bateman A."/>
            <person name="Chiu C.H."/>
            <person name="Tang P."/>
            <person name="Hegemann P."/>
            <person name="Fromm H."/>
            <person name="Raoult D."/>
            <person name="Greub G."/>
            <person name="Miranda-Saavedra D."/>
            <person name="Chen N."/>
            <person name="Nash P."/>
            <person name="Ginger M.L."/>
            <person name="Horn M."/>
            <person name="Schaap P."/>
            <person name="Caler L."/>
            <person name="Loftus B."/>
        </authorList>
    </citation>
    <scope>NUCLEOTIDE SEQUENCE [LARGE SCALE GENOMIC DNA]</scope>
    <source>
        <strain evidence="17 18">Neff</strain>
    </source>
</reference>
<feature type="domain" description="Acyl-CoA oxidase C-alpha1" evidence="16">
    <location>
        <begin position="279"/>
        <end position="440"/>
    </location>
</feature>
<evidence type="ECO:0000256" key="9">
    <source>
        <dbReference type="ARBA" id="ARBA00023140"/>
    </source>
</evidence>
<feature type="binding site" evidence="12">
    <location>
        <position position="182"/>
    </location>
    <ligand>
        <name>FAD</name>
        <dbReference type="ChEBI" id="CHEBI:57692"/>
    </ligand>
</feature>
<dbReference type="Proteomes" id="UP000011083">
    <property type="component" value="Unassembled WGS sequence"/>
</dbReference>
<dbReference type="InterPro" id="IPR012258">
    <property type="entry name" value="Acyl-CoA_oxidase"/>
</dbReference>